<dbReference type="PATRIC" id="fig|1280954.3.peg.1073"/>
<dbReference type="PROSITE" id="PS51186">
    <property type="entry name" value="GNAT"/>
    <property type="match status" value="1"/>
</dbReference>
<keyword evidence="3" id="KW-1185">Reference proteome</keyword>
<comment type="caution">
    <text evidence="2">The sequence shown here is derived from an EMBL/GenBank/DDBJ whole genome shotgun (WGS) entry which is preliminary data.</text>
</comment>
<dbReference type="Pfam" id="PF13302">
    <property type="entry name" value="Acetyltransf_3"/>
    <property type="match status" value="1"/>
</dbReference>
<evidence type="ECO:0000313" key="2">
    <source>
        <dbReference type="EMBL" id="KCZ99766.1"/>
    </source>
</evidence>
<evidence type="ECO:0000313" key="3">
    <source>
        <dbReference type="Proteomes" id="UP000027100"/>
    </source>
</evidence>
<dbReference type="AlphaFoldDB" id="A0A062VNF7"/>
<organism evidence="2 3">
    <name type="scientific">Hyphomonas polymorpha PS728</name>
    <dbReference type="NCBI Taxonomy" id="1280954"/>
    <lineage>
        <taxon>Bacteria</taxon>
        <taxon>Pseudomonadati</taxon>
        <taxon>Pseudomonadota</taxon>
        <taxon>Alphaproteobacteria</taxon>
        <taxon>Hyphomonadales</taxon>
        <taxon>Hyphomonadaceae</taxon>
        <taxon>Hyphomonas</taxon>
    </lineage>
</organism>
<dbReference type="OrthoDB" id="6293260at2"/>
<dbReference type="GO" id="GO:0016747">
    <property type="term" value="F:acyltransferase activity, transferring groups other than amino-acyl groups"/>
    <property type="evidence" value="ECO:0007669"/>
    <property type="project" value="InterPro"/>
</dbReference>
<proteinExistence type="predicted"/>
<reference evidence="2 3" key="1">
    <citation type="journal article" date="2014" name="Antonie Van Leeuwenhoek">
        <title>Hyphomonas beringensis sp. nov. and Hyphomonas chukchiensis sp. nov., isolated from surface seawater of the Bering Sea and Chukchi Sea.</title>
        <authorList>
            <person name="Li C."/>
            <person name="Lai Q."/>
            <person name="Li G."/>
            <person name="Dong C."/>
            <person name="Wang J."/>
            <person name="Liao Y."/>
            <person name="Shao Z."/>
        </authorList>
    </citation>
    <scope>NUCLEOTIDE SEQUENCE [LARGE SCALE GENOMIC DNA]</scope>
    <source>
        <strain evidence="2 3">PS728</strain>
    </source>
</reference>
<keyword evidence="2" id="KW-0808">Transferase</keyword>
<gene>
    <name evidence="2" type="ORF">HPO_05245</name>
</gene>
<dbReference type="InterPro" id="IPR051531">
    <property type="entry name" value="N-acetyltransferase"/>
</dbReference>
<protein>
    <submittedName>
        <fullName evidence="2">Acetyltransferase</fullName>
    </submittedName>
</protein>
<name>A0A062VNF7_9PROT</name>
<dbReference type="InterPro" id="IPR000182">
    <property type="entry name" value="GNAT_dom"/>
</dbReference>
<dbReference type="SUPFAM" id="SSF55729">
    <property type="entry name" value="Acyl-CoA N-acyltransferases (Nat)"/>
    <property type="match status" value="1"/>
</dbReference>
<dbReference type="eggNOG" id="COG1670">
    <property type="taxonomic scope" value="Bacteria"/>
</dbReference>
<dbReference type="Gene3D" id="3.40.630.30">
    <property type="match status" value="1"/>
</dbReference>
<evidence type="ECO:0000259" key="1">
    <source>
        <dbReference type="PROSITE" id="PS51186"/>
    </source>
</evidence>
<dbReference type="STRING" id="1280954.HPO_05245"/>
<accession>A0A062VNF7</accession>
<sequence length="180" mass="19706">MPGGPLLETPRLILRPPQAEDFEGFCALAADPEAARFIGGVQPPETVWRALCTIAGAWTISGCSMFSVIEKETGQWIGRLGPWHPHGWPGTEVGWGLLKSAWGRGYASEGASAAMDYAVDILGWQEIIHCIEAENVPSIRVAQRLGSRKLRAVPAPAPFKDIVWDIYGQSADDWRARRRG</sequence>
<dbReference type="PANTHER" id="PTHR43792">
    <property type="entry name" value="GNAT FAMILY, PUTATIVE (AFU_ORTHOLOGUE AFUA_3G00765)-RELATED-RELATED"/>
    <property type="match status" value="1"/>
</dbReference>
<dbReference type="InterPro" id="IPR016181">
    <property type="entry name" value="Acyl_CoA_acyltransferase"/>
</dbReference>
<dbReference type="RefSeq" id="WP_035595312.1">
    <property type="nucleotide sequence ID" value="NZ_ARYM01000004.1"/>
</dbReference>
<dbReference type="EMBL" id="ARYM01000004">
    <property type="protein sequence ID" value="KCZ99766.1"/>
    <property type="molecule type" value="Genomic_DNA"/>
</dbReference>
<feature type="domain" description="N-acetyltransferase" evidence="1">
    <location>
        <begin position="12"/>
        <end position="169"/>
    </location>
</feature>
<dbReference type="PANTHER" id="PTHR43792:SF1">
    <property type="entry name" value="N-ACETYLTRANSFERASE DOMAIN-CONTAINING PROTEIN"/>
    <property type="match status" value="1"/>
</dbReference>
<dbReference type="Proteomes" id="UP000027100">
    <property type="component" value="Unassembled WGS sequence"/>
</dbReference>